<organism evidence="4 5">
    <name type="scientific">Saccoglossus kowalevskii</name>
    <name type="common">Acorn worm</name>
    <dbReference type="NCBI Taxonomy" id="10224"/>
    <lineage>
        <taxon>Eukaryota</taxon>
        <taxon>Metazoa</taxon>
        <taxon>Hemichordata</taxon>
        <taxon>Enteropneusta</taxon>
        <taxon>Harrimaniidae</taxon>
        <taxon>Saccoglossus</taxon>
    </lineage>
</organism>
<gene>
    <name evidence="5" type="primary">LOC102807299</name>
</gene>
<evidence type="ECO:0000256" key="1">
    <source>
        <dbReference type="ARBA" id="ARBA00005254"/>
    </source>
</evidence>
<dbReference type="CDD" id="cd06558">
    <property type="entry name" value="crotonase-like"/>
    <property type="match status" value="1"/>
</dbReference>
<dbReference type="PROSITE" id="PS00166">
    <property type="entry name" value="ENOYL_COA_HYDRATASE"/>
    <property type="match status" value="1"/>
</dbReference>
<dbReference type="Gene3D" id="3.90.226.10">
    <property type="entry name" value="2-enoyl-CoA Hydratase, Chain A, domain 1"/>
    <property type="match status" value="1"/>
</dbReference>
<dbReference type="InterPro" id="IPR018376">
    <property type="entry name" value="Enoyl-CoA_hyd/isom_CS"/>
</dbReference>
<protein>
    <submittedName>
        <fullName evidence="5">Methylglutaconyl-CoA hydratase, mitochondrial-like</fullName>
    </submittedName>
</protein>
<dbReference type="InterPro" id="IPR014748">
    <property type="entry name" value="Enoyl-CoA_hydra_C"/>
</dbReference>
<dbReference type="PANTHER" id="PTHR11941:SF171">
    <property type="entry name" value="SD19268P"/>
    <property type="match status" value="1"/>
</dbReference>
<keyword evidence="2" id="KW-0456">Lyase</keyword>
<accession>A0ABM0MVA2</accession>
<comment type="similarity">
    <text evidence="1 3">Belongs to the enoyl-CoA hydratase/isomerase family.</text>
</comment>
<evidence type="ECO:0000313" key="4">
    <source>
        <dbReference type="Proteomes" id="UP000694865"/>
    </source>
</evidence>
<reference evidence="5" key="1">
    <citation type="submission" date="2025-08" db="UniProtKB">
        <authorList>
            <consortium name="RefSeq"/>
        </authorList>
    </citation>
    <scope>IDENTIFICATION</scope>
    <source>
        <tissue evidence="5">Testes</tissue>
    </source>
</reference>
<dbReference type="InterPro" id="IPR001753">
    <property type="entry name" value="Enoyl-CoA_hydra/iso"/>
</dbReference>
<dbReference type="SUPFAM" id="SSF52096">
    <property type="entry name" value="ClpP/crotonase"/>
    <property type="match status" value="1"/>
</dbReference>
<dbReference type="InterPro" id="IPR029045">
    <property type="entry name" value="ClpP/crotonase-like_dom_sf"/>
</dbReference>
<dbReference type="PANTHER" id="PTHR11941">
    <property type="entry name" value="ENOYL-COA HYDRATASE-RELATED"/>
    <property type="match status" value="1"/>
</dbReference>
<name>A0ABM0MVA2_SACKO</name>
<dbReference type="Pfam" id="PF00378">
    <property type="entry name" value="ECH_1"/>
    <property type="match status" value="1"/>
</dbReference>
<dbReference type="RefSeq" id="XP_006823943.1">
    <property type="nucleotide sequence ID" value="XM_006823880.1"/>
</dbReference>
<proteinExistence type="inferred from homology"/>
<dbReference type="Proteomes" id="UP000694865">
    <property type="component" value="Unplaced"/>
</dbReference>
<dbReference type="GeneID" id="102807299"/>
<keyword evidence="4" id="KW-1185">Reference proteome</keyword>
<evidence type="ECO:0000256" key="3">
    <source>
        <dbReference type="RuleBase" id="RU003707"/>
    </source>
</evidence>
<sequence>MYGLRTLLLPVRKLCSNLSKATELVGIQHLEGKHAGIAVISMSRRKHKNAINDEFVNLLQEVLDSVKFNEKLRALILKSNVPGTFCAGADLKYRATLPAEEIASASQKIKRVSTELKTFPVPVIAAIDGLALGGGLELALGCDMRVAAKDVSLGQPETTLALIPGAGGTQNLPRLIGEAKAKEMIFCDRRLSGEEAEKIGLVNYAVDQNDSGDAAYQKSLRIAEQILSKAPLAVKMAKKAINNGLNVDLNTGLVIETACYAQIIPTEDRLEGLRAFIEKRTPEYKGK</sequence>
<evidence type="ECO:0000313" key="5">
    <source>
        <dbReference type="RefSeq" id="XP_006823943.1"/>
    </source>
</evidence>
<evidence type="ECO:0000256" key="2">
    <source>
        <dbReference type="ARBA" id="ARBA00023239"/>
    </source>
</evidence>
<dbReference type="Gene3D" id="1.10.12.10">
    <property type="entry name" value="Lyase 2-enoyl-coa Hydratase, Chain A, domain 2"/>
    <property type="match status" value="1"/>
</dbReference>